<comment type="similarity">
    <text evidence="3">Belongs to the nucleoporin GLFG family.</text>
</comment>
<dbReference type="Pfam" id="PF21240">
    <property type="entry name" value="Nup98_GLEBS"/>
    <property type="match status" value="1"/>
</dbReference>
<dbReference type="Pfam" id="PF13634">
    <property type="entry name" value="Nucleoporin_FG"/>
    <property type="match status" value="4"/>
</dbReference>
<feature type="region of interest" description="Disordered" evidence="12">
    <location>
        <begin position="687"/>
        <end position="710"/>
    </location>
</feature>
<dbReference type="GO" id="GO:0017056">
    <property type="term" value="F:structural constituent of nuclear pore"/>
    <property type="evidence" value="ECO:0007669"/>
    <property type="project" value="InterPro"/>
</dbReference>
<keyword evidence="10" id="KW-0906">Nuclear pore complex</keyword>
<dbReference type="GO" id="GO:0000973">
    <property type="term" value="P:post-transcriptional tethering of RNA polymerase II gene DNA at nuclear periphery"/>
    <property type="evidence" value="ECO:0007669"/>
    <property type="project" value="TreeGrafter"/>
</dbReference>
<evidence type="ECO:0000256" key="11">
    <source>
        <dbReference type="ARBA" id="ARBA00023242"/>
    </source>
</evidence>
<sequence length="1295" mass="142606">MMNTFPSTTTSSSLFGAQPTTSSSLFGAKPGNSLFGTNPSTQTGNLFGSQPSTGFGSTAGVGILGANKPAVSAFGQVSQSIPFGQQPQQTLFNPASSVPPAFGATTTTASIFGTNNNASSFGGFGQQQPQQIGGSLFGSPKPVQPSFGSFGGNQQPTQAFGSGLFGQANTSVQKPSLSLFGSGGQASYQPSVFSTAKFTPPSATDTMQLKGSQQQVQTKQMCISAMKEYEAKSLEEIRCNDYIGGRKVNTSVAPTNFAQPQGGVLFSKPGTGLFSTVTTTTPATSSSLFGAQPTTSSSLFGAKPANSLFGTNPSTQTGNLFGSQPSTGFGSTAGGGILGANKPAVSAFGQVSQSIPFGQQPQQPLFNSASSVPPAFGATTTTASIFGTNNNASSFGGFGQQQPQQIGDLFLAAQNLFNLLLVRLEVISNRHKHLVVDYSDKLTLLFKNHRYLFLDQEGKLLTNRVYLAQQGQTLLGSNLNTSAFQKEIIESQLSSLPYGDSPLLKVSTSPRKSAQDIISLSRQIIFGTKDDQQKFTTTSSQNSFLADLSISTISKGINTYDKENSIAETFDTSLGYKPLIILPSVGFGTALGLRHEPKLTKSFASEKSFISGKSTSLHLSFAEDDTKRIKSLDMSVVFEPSPNEDNSFITDKSSQVNSVVVPLQLSPSMESERPTIEEIQSPPVSLASKEVIQQQNKQQQQQSIPQSIQQPQQKKFKIKLSRPEYYSNPLIEDLEALFDSKGICKIEGGLTIGRLGYGSVFWRGPIELQEPLDLDEIVHFRNKEVIVYPDESKKPEIGYGLNKPAEVSLENVWPIDPKTKMPIKDTDELIRMNFKGKLERLCARMDAHFVDYQPSRGVWIFQVEHFSKYGFHDEDDDEDIIAIQQQEQQQMDVDKIHSAHLQNLIQKAKVPLREIQKTFDGNKNNKREYLQQQTKRFDDNKGDFVGEFNEEDSKLFQEQIIRKKLRFDDTLFDSSKLLNIVTNKEQQQGQIYFQKSKLVERSPKYIYQGLDSQNLSKSFLKKCGINFLLPSCKIGFSQDLVFAAIPPSTHLNVVNIYQTRVIVPTVKNFFLQYIRQNNLNLQKSLENLELTQLVKFDPPSPILSYLDKYLTESFINGKDLNKSFNGICKILLMDLKTIEDKISQRILMGDWLCEQLSIEDNNNTNNKKPFLKIFKFLINGQIEKAAEYAKEQNLFNLALLLSLYKCPSVGLVRNMVAKQLSISFKQNNVDKDYIKILQLLSGEFKNCGEYNNFGGGGNGCLEGLNWLQILGILIWYHASPTTTMIECLDILQELV</sequence>
<reference evidence="14 15" key="1">
    <citation type="submission" date="2020-08" db="EMBL/GenBank/DDBJ databases">
        <authorList>
            <person name="Koutsovoulos G."/>
            <person name="Danchin GJ E."/>
        </authorList>
    </citation>
    <scope>NUCLEOTIDE SEQUENCE [LARGE SCALE GENOMIC DNA]</scope>
</reference>
<evidence type="ECO:0000256" key="5">
    <source>
        <dbReference type="ARBA" id="ARBA00022448"/>
    </source>
</evidence>
<dbReference type="GO" id="GO:0031965">
    <property type="term" value="C:nuclear membrane"/>
    <property type="evidence" value="ECO:0007669"/>
    <property type="project" value="UniProtKB-SubCell"/>
</dbReference>
<dbReference type="Gene3D" id="1.10.10.2360">
    <property type="match status" value="1"/>
</dbReference>
<gene>
    <name evidence="14" type="ORF">MENT_LOCUS6001</name>
</gene>
<organism evidence="14 15">
    <name type="scientific">Meloidogyne enterolobii</name>
    <name type="common">Root-knot nematode worm</name>
    <name type="synonym">Meloidogyne mayaguensis</name>
    <dbReference type="NCBI Taxonomy" id="390850"/>
    <lineage>
        <taxon>Eukaryota</taxon>
        <taxon>Metazoa</taxon>
        <taxon>Ecdysozoa</taxon>
        <taxon>Nematoda</taxon>
        <taxon>Chromadorea</taxon>
        <taxon>Rhabditida</taxon>
        <taxon>Tylenchina</taxon>
        <taxon>Tylenchomorpha</taxon>
        <taxon>Tylenchoidea</taxon>
        <taxon>Meloidogynidae</taxon>
        <taxon>Meloidogyninae</taxon>
        <taxon>Meloidogyne</taxon>
    </lineage>
</organism>
<dbReference type="InterPro" id="IPR036903">
    <property type="entry name" value="Nup98_auto-Pept-S59_dom_sf"/>
</dbReference>
<dbReference type="Proteomes" id="UP000580250">
    <property type="component" value="Unassembled WGS sequence"/>
</dbReference>
<dbReference type="EMBL" id="CAJEWN010000022">
    <property type="protein sequence ID" value="CAD2138969.1"/>
    <property type="molecule type" value="Genomic_DNA"/>
</dbReference>
<protein>
    <recommendedName>
        <fullName evidence="4">Nuclear pore complex protein Nup98-Nup96</fullName>
    </recommendedName>
</protein>
<dbReference type="GO" id="GO:0006405">
    <property type="term" value="P:RNA export from nucleus"/>
    <property type="evidence" value="ECO:0007669"/>
    <property type="project" value="TreeGrafter"/>
</dbReference>
<feature type="domain" description="Peptidase S59" evidence="13">
    <location>
        <begin position="722"/>
        <end position="866"/>
    </location>
</feature>
<dbReference type="GO" id="GO:0051028">
    <property type="term" value="P:mRNA transport"/>
    <property type="evidence" value="ECO:0007669"/>
    <property type="project" value="UniProtKB-KW"/>
</dbReference>
<evidence type="ECO:0000313" key="14">
    <source>
        <dbReference type="EMBL" id="CAD2138969.1"/>
    </source>
</evidence>
<keyword evidence="7" id="KW-0509">mRNA transport</keyword>
<dbReference type="InterPro" id="IPR025574">
    <property type="entry name" value="Nucleoporin_FG_rpt"/>
</dbReference>
<evidence type="ECO:0000256" key="4">
    <source>
        <dbReference type="ARBA" id="ARBA00013472"/>
    </source>
</evidence>
<dbReference type="GO" id="GO:0034398">
    <property type="term" value="P:telomere tethering at nuclear periphery"/>
    <property type="evidence" value="ECO:0007669"/>
    <property type="project" value="TreeGrafter"/>
</dbReference>
<name>A0A6V7TZN6_MELEN</name>
<evidence type="ECO:0000256" key="6">
    <source>
        <dbReference type="ARBA" id="ARBA00022813"/>
    </source>
</evidence>
<dbReference type="PROSITE" id="PS51434">
    <property type="entry name" value="NUP_C"/>
    <property type="match status" value="1"/>
</dbReference>
<accession>A0A6V7TZN6</accession>
<evidence type="ECO:0000256" key="9">
    <source>
        <dbReference type="ARBA" id="ARBA00023010"/>
    </source>
</evidence>
<dbReference type="Gene3D" id="3.30.1610.10">
    <property type="entry name" value="Peptidase S59, nucleoporin"/>
    <property type="match status" value="1"/>
</dbReference>
<keyword evidence="8" id="KW-0653">Protein transport</keyword>
<dbReference type="FunFam" id="1.10.10.2360:FF:000001">
    <property type="entry name" value="Nuclear pore complex protein Nup98-Nup96"/>
    <property type="match status" value="1"/>
</dbReference>
<dbReference type="Gene3D" id="1.25.40.690">
    <property type="match status" value="1"/>
</dbReference>
<dbReference type="PANTHER" id="PTHR23198">
    <property type="entry name" value="NUCLEOPORIN"/>
    <property type="match status" value="1"/>
</dbReference>
<proteinExistence type="inferred from homology"/>
<evidence type="ECO:0000256" key="10">
    <source>
        <dbReference type="ARBA" id="ARBA00023132"/>
    </source>
</evidence>
<dbReference type="GO" id="GO:0044614">
    <property type="term" value="C:nuclear pore cytoplasmic filaments"/>
    <property type="evidence" value="ECO:0007669"/>
    <property type="project" value="TreeGrafter"/>
</dbReference>
<dbReference type="GO" id="GO:0006606">
    <property type="term" value="P:protein import into nucleus"/>
    <property type="evidence" value="ECO:0007669"/>
    <property type="project" value="TreeGrafter"/>
</dbReference>
<comment type="subcellular location">
    <subcellularLocation>
        <location evidence="2">Nucleus membrane</location>
        <topology evidence="2">Peripheral membrane protein</topology>
        <orientation evidence="2">Nucleoplasmic side</orientation>
    </subcellularLocation>
    <subcellularLocation>
        <location evidence="1">Nucleus</location>
        <location evidence="1">Nuclear pore complex</location>
    </subcellularLocation>
</comment>
<evidence type="ECO:0000259" key="13">
    <source>
        <dbReference type="PROSITE" id="PS51434"/>
    </source>
</evidence>
<dbReference type="Pfam" id="PF12110">
    <property type="entry name" value="Nup96"/>
    <property type="match status" value="1"/>
</dbReference>
<keyword evidence="11" id="KW-0539">Nucleus</keyword>
<dbReference type="GO" id="GO:0008139">
    <property type="term" value="F:nuclear localization sequence binding"/>
    <property type="evidence" value="ECO:0007669"/>
    <property type="project" value="TreeGrafter"/>
</dbReference>
<evidence type="ECO:0000256" key="12">
    <source>
        <dbReference type="SAM" id="MobiDB-lite"/>
    </source>
</evidence>
<dbReference type="SUPFAM" id="SSF82215">
    <property type="entry name" value="C-terminal autoproteolytic domain of nucleoporin nup98"/>
    <property type="match status" value="1"/>
</dbReference>
<evidence type="ECO:0000256" key="1">
    <source>
        <dbReference type="ARBA" id="ARBA00004567"/>
    </source>
</evidence>
<dbReference type="InterPro" id="IPR021967">
    <property type="entry name" value="Nup98_C"/>
</dbReference>
<evidence type="ECO:0000256" key="7">
    <source>
        <dbReference type="ARBA" id="ARBA00022816"/>
    </source>
</evidence>
<dbReference type="GO" id="GO:0003723">
    <property type="term" value="F:RNA binding"/>
    <property type="evidence" value="ECO:0007669"/>
    <property type="project" value="TreeGrafter"/>
</dbReference>
<evidence type="ECO:0000313" key="15">
    <source>
        <dbReference type="Proteomes" id="UP000580250"/>
    </source>
</evidence>
<keyword evidence="5" id="KW-0813">Transport</keyword>
<comment type="caution">
    <text evidence="14">The sequence shown here is derived from an EMBL/GenBank/DDBJ whole genome shotgun (WGS) entry which is preliminary data.</text>
</comment>
<keyword evidence="6" id="KW-0068">Autocatalytic cleavage</keyword>
<evidence type="ECO:0000256" key="2">
    <source>
        <dbReference type="ARBA" id="ARBA00004620"/>
    </source>
</evidence>
<dbReference type="InterPro" id="IPR037665">
    <property type="entry name" value="Nucleoporin_S59-like"/>
</dbReference>
<dbReference type="InterPro" id="IPR007230">
    <property type="entry name" value="Nup98_auto-Pept-S59_dom"/>
</dbReference>
<evidence type="ECO:0000256" key="8">
    <source>
        <dbReference type="ARBA" id="ARBA00022927"/>
    </source>
</evidence>
<dbReference type="OrthoDB" id="3797628at2759"/>
<keyword evidence="9" id="KW-0811">Translocation</keyword>
<evidence type="ECO:0000256" key="3">
    <source>
        <dbReference type="ARBA" id="ARBA00008926"/>
    </source>
</evidence>
<dbReference type="Pfam" id="PF04096">
    <property type="entry name" value="Nucleoporin2"/>
    <property type="match status" value="1"/>
</dbReference>
<feature type="compositionally biased region" description="Low complexity" evidence="12">
    <location>
        <begin position="692"/>
        <end position="710"/>
    </location>
</feature>
<dbReference type="PANTHER" id="PTHR23198:SF6">
    <property type="entry name" value="NUCLEAR PORE COMPLEX PROTEIN NUP98-NUP96"/>
    <property type="match status" value="1"/>
</dbReference>